<keyword evidence="3" id="KW-0812">Transmembrane</keyword>
<feature type="coiled-coil region" evidence="6">
    <location>
        <begin position="115"/>
        <end position="174"/>
    </location>
</feature>
<evidence type="ECO:0000256" key="2">
    <source>
        <dbReference type="ARBA" id="ARBA00009477"/>
    </source>
</evidence>
<dbReference type="RefSeq" id="WP_264325885.1">
    <property type="nucleotide sequence ID" value="NZ_JADEXQ010000051.1"/>
</dbReference>
<keyword evidence="9" id="KW-1185">Reference proteome</keyword>
<dbReference type="SUPFAM" id="SSF111369">
    <property type="entry name" value="HlyD-like secretion proteins"/>
    <property type="match status" value="1"/>
</dbReference>
<feature type="coiled-coil region" evidence="6">
    <location>
        <begin position="266"/>
        <end position="300"/>
    </location>
</feature>
<dbReference type="Gene3D" id="2.40.30.170">
    <property type="match status" value="1"/>
</dbReference>
<comment type="caution">
    <text evidence="8">The sequence shown here is derived from an EMBL/GenBank/DDBJ whole genome shotgun (WGS) entry which is preliminary data.</text>
</comment>
<evidence type="ECO:0000256" key="4">
    <source>
        <dbReference type="ARBA" id="ARBA00022989"/>
    </source>
</evidence>
<dbReference type="PANTHER" id="PTHR30386">
    <property type="entry name" value="MEMBRANE FUSION SUBUNIT OF EMRAB-TOLC MULTIDRUG EFFLUX PUMP"/>
    <property type="match status" value="1"/>
</dbReference>
<dbReference type="EMBL" id="JADEXQ010000051">
    <property type="protein sequence ID" value="MBE9031055.1"/>
    <property type="molecule type" value="Genomic_DNA"/>
</dbReference>
<evidence type="ECO:0000313" key="9">
    <source>
        <dbReference type="Proteomes" id="UP000625316"/>
    </source>
</evidence>
<evidence type="ECO:0000313" key="8">
    <source>
        <dbReference type="EMBL" id="MBE9031055.1"/>
    </source>
</evidence>
<evidence type="ECO:0000256" key="3">
    <source>
        <dbReference type="ARBA" id="ARBA00022692"/>
    </source>
</evidence>
<proteinExistence type="inferred from homology"/>
<dbReference type="Proteomes" id="UP000625316">
    <property type="component" value="Unassembled WGS sequence"/>
</dbReference>
<evidence type="ECO:0000256" key="6">
    <source>
        <dbReference type="SAM" id="Coils"/>
    </source>
</evidence>
<dbReference type="GO" id="GO:0016020">
    <property type="term" value="C:membrane"/>
    <property type="evidence" value="ECO:0007669"/>
    <property type="project" value="UniProtKB-SubCell"/>
</dbReference>
<keyword evidence="4" id="KW-1133">Transmembrane helix</keyword>
<evidence type="ECO:0000256" key="5">
    <source>
        <dbReference type="ARBA" id="ARBA00023136"/>
    </source>
</evidence>
<feature type="domain" description="AprE-like beta-barrel" evidence="7">
    <location>
        <begin position="335"/>
        <end position="432"/>
    </location>
</feature>
<keyword evidence="6" id="KW-0175">Coiled coil</keyword>
<dbReference type="InterPro" id="IPR058982">
    <property type="entry name" value="Beta-barrel_AprE"/>
</dbReference>
<protein>
    <submittedName>
        <fullName evidence="8">HlyD family efflux transporter periplasmic adaptor subunit</fullName>
    </submittedName>
</protein>
<sequence>MPELTAPHPTVLTPAHPDWELGLSEDWSASTQELLDTMPQRWSRSLLYTMVMFGSVVLPWAFLAEVDEVGTARGRLEPQGKTIRLDAPVAGTVARVNVKAGQTVKAGEALLALDTKLLQTELQQARDQLEGQLNRLVQLRLMQQQLHLSLRTQRLQYQAQIAEQESERNRAVQQLRYFEKSYAIAQQVLQKDAQRAVKFRRLFQQGIIAGIRADDAERTMLTTNQSLKQVQSEWAQAKVNLQKQRSTAERMRREGEVALLATDRQRKQAQAGIAQLQTEVIALRSQIKNLTLRIQQSQLKIPVEGTIFELPQQHAGAVVQPGQMLATIAPKGAPLVLRAQVTTTESGFLKVGLPVKIKLDAYPFQEYGVLPGKIRWISPNSKSPQTSQSGSEPASSDQAVFDVEIELAQTALQAGNRTIALKPGQTANAEIIIRQRRVADFFLDPFRKLQKGGMNF</sequence>
<accession>A0A928Z5A4</accession>
<gene>
    <name evidence="8" type="ORF">IQ266_15075</name>
</gene>
<dbReference type="AlphaFoldDB" id="A0A928Z5A4"/>
<reference evidence="8" key="1">
    <citation type="submission" date="2020-10" db="EMBL/GenBank/DDBJ databases">
        <authorList>
            <person name="Castelo-Branco R."/>
            <person name="Eusebio N."/>
            <person name="Adriana R."/>
            <person name="Vieira A."/>
            <person name="Brugerolle De Fraissinette N."/>
            <person name="Rezende De Castro R."/>
            <person name="Schneider M.P."/>
            <person name="Vasconcelos V."/>
            <person name="Leao P.N."/>
        </authorList>
    </citation>
    <scope>NUCLEOTIDE SEQUENCE</scope>
    <source>
        <strain evidence="8">LEGE 11480</strain>
    </source>
</reference>
<dbReference type="Gene3D" id="2.40.50.100">
    <property type="match status" value="1"/>
</dbReference>
<dbReference type="PANTHER" id="PTHR30386:SF26">
    <property type="entry name" value="TRANSPORT PROTEIN COMB"/>
    <property type="match status" value="1"/>
</dbReference>
<keyword evidence="5" id="KW-0472">Membrane</keyword>
<organism evidence="8 9">
    <name type="scientific">Romeriopsis navalis LEGE 11480</name>
    <dbReference type="NCBI Taxonomy" id="2777977"/>
    <lineage>
        <taxon>Bacteria</taxon>
        <taxon>Bacillati</taxon>
        <taxon>Cyanobacteriota</taxon>
        <taxon>Cyanophyceae</taxon>
        <taxon>Leptolyngbyales</taxon>
        <taxon>Leptolyngbyaceae</taxon>
        <taxon>Romeriopsis</taxon>
        <taxon>Romeriopsis navalis</taxon>
    </lineage>
</organism>
<dbReference type="PRINTS" id="PR01490">
    <property type="entry name" value="RTXTOXIND"/>
</dbReference>
<dbReference type="InterPro" id="IPR050739">
    <property type="entry name" value="MFP"/>
</dbReference>
<comment type="subcellular location">
    <subcellularLocation>
        <location evidence="1">Membrane</location>
        <topology evidence="1">Single-pass membrane protein</topology>
    </subcellularLocation>
</comment>
<evidence type="ECO:0000256" key="1">
    <source>
        <dbReference type="ARBA" id="ARBA00004167"/>
    </source>
</evidence>
<comment type="similarity">
    <text evidence="2">Belongs to the membrane fusion protein (MFP) (TC 8.A.1) family.</text>
</comment>
<dbReference type="Pfam" id="PF26002">
    <property type="entry name" value="Beta-barrel_AprE"/>
    <property type="match status" value="1"/>
</dbReference>
<evidence type="ECO:0000259" key="7">
    <source>
        <dbReference type="Pfam" id="PF26002"/>
    </source>
</evidence>
<name>A0A928Z5A4_9CYAN</name>